<dbReference type="EMBL" id="CP028843">
    <property type="protein sequence ID" value="AWB20545.1"/>
    <property type="molecule type" value="Genomic_DNA"/>
</dbReference>
<evidence type="ECO:0000313" key="3">
    <source>
        <dbReference type="Proteomes" id="UP000244755"/>
    </source>
</evidence>
<sequence length="92" mass="9941">MEAANMMRVTNHAAGPRLVWPKGARAPRLLLPGECAVLVLPERPDPCLAAWEAAGEVRVEAEPEPGPPDPALRDPRPERRRGRPRPPSGGEA</sequence>
<organism evidence="2 3">
    <name type="scientific">Methylobacterium currus</name>
    <dbReference type="NCBI Taxonomy" id="2051553"/>
    <lineage>
        <taxon>Bacteria</taxon>
        <taxon>Pseudomonadati</taxon>
        <taxon>Pseudomonadota</taxon>
        <taxon>Alphaproteobacteria</taxon>
        <taxon>Hyphomicrobiales</taxon>
        <taxon>Methylobacteriaceae</taxon>
        <taxon>Methylobacterium</taxon>
    </lineage>
</organism>
<dbReference type="Proteomes" id="UP000244755">
    <property type="component" value="Chromosome 1"/>
</dbReference>
<name>A0A2R4WG73_9HYPH</name>
<dbReference type="KEGG" id="mee:DA075_06045"/>
<protein>
    <submittedName>
        <fullName evidence="2">Uncharacterized protein</fullName>
    </submittedName>
</protein>
<reference evidence="2 3" key="1">
    <citation type="submission" date="2018-04" db="EMBL/GenBank/DDBJ databases">
        <title>Methylobacterium sp. PR1016A genome.</title>
        <authorList>
            <person name="Park W."/>
        </authorList>
    </citation>
    <scope>NUCLEOTIDE SEQUENCE [LARGE SCALE GENOMIC DNA]</scope>
    <source>
        <strain evidence="2 3">PR1016A</strain>
    </source>
</reference>
<accession>A0A2R4WG73</accession>
<evidence type="ECO:0000313" key="2">
    <source>
        <dbReference type="EMBL" id="AWB20545.1"/>
    </source>
</evidence>
<keyword evidence="3" id="KW-1185">Reference proteome</keyword>
<evidence type="ECO:0000256" key="1">
    <source>
        <dbReference type="SAM" id="MobiDB-lite"/>
    </source>
</evidence>
<proteinExistence type="predicted"/>
<dbReference type="AlphaFoldDB" id="A0A2R4WG73"/>
<feature type="region of interest" description="Disordered" evidence="1">
    <location>
        <begin position="57"/>
        <end position="92"/>
    </location>
</feature>
<gene>
    <name evidence="2" type="ORF">DA075_06045</name>
</gene>